<dbReference type="GO" id="GO:0031965">
    <property type="term" value="C:nuclear membrane"/>
    <property type="evidence" value="ECO:0007669"/>
    <property type="project" value="UniProtKB-SubCell"/>
</dbReference>
<keyword evidence="3" id="KW-0653">Protein transport</keyword>
<comment type="subcellular location">
    <subcellularLocation>
        <location evidence="7">Nucleus</location>
        <location evidence="7">Nuclear pore complex</location>
    </subcellularLocation>
    <subcellularLocation>
        <location evidence="7">Nucleus membrane</location>
    </subcellularLocation>
</comment>
<feature type="region of interest" description="Disordered" evidence="8">
    <location>
        <begin position="402"/>
        <end position="443"/>
    </location>
</feature>
<evidence type="ECO:0000256" key="1">
    <source>
        <dbReference type="ARBA" id="ARBA00022448"/>
    </source>
</evidence>
<evidence type="ECO:0000313" key="9">
    <source>
        <dbReference type="EMBL" id="MBW0519553.1"/>
    </source>
</evidence>
<dbReference type="GO" id="GO:0006606">
    <property type="term" value="P:protein import into nucleus"/>
    <property type="evidence" value="ECO:0007669"/>
    <property type="project" value="TreeGrafter"/>
</dbReference>
<dbReference type="Gene3D" id="1.10.3450.20">
    <property type="match status" value="1"/>
</dbReference>
<evidence type="ECO:0000256" key="2">
    <source>
        <dbReference type="ARBA" id="ARBA00022816"/>
    </source>
</evidence>
<dbReference type="EMBL" id="AVOT02027476">
    <property type="protein sequence ID" value="MBW0519553.1"/>
    <property type="molecule type" value="Genomic_DNA"/>
</dbReference>
<evidence type="ECO:0000256" key="8">
    <source>
        <dbReference type="SAM" id="MobiDB-lite"/>
    </source>
</evidence>
<name>A0A9Q3EIG7_9BASI</name>
<keyword evidence="10" id="KW-1185">Reference proteome</keyword>
<evidence type="ECO:0000256" key="6">
    <source>
        <dbReference type="ARBA" id="ARBA00023242"/>
    </source>
</evidence>
<feature type="region of interest" description="Disordered" evidence="8">
    <location>
        <begin position="162"/>
        <end position="191"/>
    </location>
</feature>
<comment type="subunit">
    <text evidence="7">Part of the nuclear pore complex (NPC).</text>
</comment>
<organism evidence="9 10">
    <name type="scientific">Austropuccinia psidii MF-1</name>
    <dbReference type="NCBI Taxonomy" id="1389203"/>
    <lineage>
        <taxon>Eukaryota</taxon>
        <taxon>Fungi</taxon>
        <taxon>Dikarya</taxon>
        <taxon>Basidiomycota</taxon>
        <taxon>Pucciniomycotina</taxon>
        <taxon>Pucciniomycetes</taxon>
        <taxon>Pucciniales</taxon>
        <taxon>Sphaerophragmiaceae</taxon>
        <taxon>Austropuccinia</taxon>
    </lineage>
</organism>
<dbReference type="InterPro" id="IPR007252">
    <property type="entry name" value="Nup84/Nup107"/>
</dbReference>
<evidence type="ECO:0000256" key="5">
    <source>
        <dbReference type="ARBA" id="ARBA00023132"/>
    </source>
</evidence>
<dbReference type="PANTHER" id="PTHR13003">
    <property type="entry name" value="NUP107-RELATED"/>
    <property type="match status" value="1"/>
</dbReference>
<dbReference type="GO" id="GO:0031080">
    <property type="term" value="C:nuclear pore outer ring"/>
    <property type="evidence" value="ECO:0007669"/>
    <property type="project" value="TreeGrafter"/>
</dbReference>
<dbReference type="Proteomes" id="UP000765509">
    <property type="component" value="Unassembled WGS sequence"/>
</dbReference>
<keyword evidence="2" id="KW-0509">mRNA transport</keyword>
<accession>A0A9Q3EIG7</accession>
<dbReference type="GO" id="GO:0017056">
    <property type="term" value="F:structural constituent of nuclear pore"/>
    <property type="evidence" value="ECO:0007669"/>
    <property type="project" value="UniProtKB-UniRule"/>
</dbReference>
<keyword evidence="4 7" id="KW-0811">Translocation</keyword>
<dbReference type="GO" id="GO:0000973">
    <property type="term" value="P:post-transcriptional tethering of RNA polymerase II gene DNA at nuclear periphery"/>
    <property type="evidence" value="ECO:0007669"/>
    <property type="project" value="TreeGrafter"/>
</dbReference>
<dbReference type="AlphaFoldDB" id="A0A9Q3EIG7"/>
<comment type="similarity">
    <text evidence="7">Belongs to the nucleoporin Nup84/Nup107 family.</text>
</comment>
<keyword evidence="7" id="KW-0472">Membrane</keyword>
<dbReference type="Gene3D" id="1.20.190.50">
    <property type="match status" value="1"/>
</dbReference>
<keyword evidence="1 7" id="KW-0813">Transport</keyword>
<reference evidence="9" key="1">
    <citation type="submission" date="2021-03" db="EMBL/GenBank/DDBJ databases">
        <title>Draft genome sequence of rust myrtle Austropuccinia psidii MF-1, a brazilian biotype.</title>
        <authorList>
            <person name="Quecine M.C."/>
            <person name="Pachon D.M.R."/>
            <person name="Bonatelli M.L."/>
            <person name="Correr F.H."/>
            <person name="Franceschini L.M."/>
            <person name="Leite T.F."/>
            <person name="Margarido G.R.A."/>
            <person name="Almeida C.A."/>
            <person name="Ferrarezi J.A."/>
            <person name="Labate C.A."/>
        </authorList>
    </citation>
    <scope>NUCLEOTIDE SEQUENCE</scope>
    <source>
        <strain evidence="9">MF-1</strain>
    </source>
</reference>
<evidence type="ECO:0000313" key="10">
    <source>
        <dbReference type="Proteomes" id="UP000765509"/>
    </source>
</evidence>
<feature type="compositionally biased region" description="Acidic residues" evidence="8">
    <location>
        <begin position="404"/>
        <end position="415"/>
    </location>
</feature>
<sequence length="897" mass="102167">MSTVIDQSGGFSMATDYQTDEFTLFADALKALKSDTLDPLDADHGPAVIWKEVCQSKLEDQSLEMTSEQRESWSLERSTWQLVQMLYTDRTATVQSIDSKLANNPYLPPLNVVNLHLSQSQDLLELSTIRDWLHTCPSNTHPAEIRRGYWPYTKAAIKHYLQKQPHQSRDPTKSFGQSGLLHSMDPDAPLRSNARANSLRLDANQPSALVQNLDAVNDQGQLDHLDEEYDRAMVKTLYEYVRAGEINLALDFCRQCDHPWRAASLSGGRLFYDPVLSTLESDLAPFAQDEALNDTDPMDIIQNEPRPSFPYRPMNRSGCLNRKLWKSMCLHMASNKSLPTYEQALYGALAGEVNSVLPVCHTWEDHIWCYINSIFEDQVDQILDTTQMGYYWSHDCSFPRANDAEDSEDSDDSNDNDLPSSTPYRSSNPHASSNRKPNSASKPNIKLSLSKAFDKVLRSDIPFLSESARNPFHVAQMWLAINKINDLFTTFFNRLKSASQELTREHLSHLLRFFTHLILFLRSIDEPVDDEASNAIIRAYVQVLEAQNKHELIAFYVAELQQESGVETYARYLISIGPLADRQTRRTALLRALEHGLDLSRVACTAVKLTLQEITHVALEANSDHGLSRFSHQLTDKQKELIRSLEWLTIDSSTYLDALIQANSLVRYFLTAGHPNAAREVIRSMPTDLLSVIAKEKNLIEDSQVGDTFANVPNEILEFTQYRDFFHCLELHVQVNEVLSQRPMTSAPITEVQAFTEALKEICNQMHAAVVEILCSEWLQDIKMDFTQEEPQEAKPISTRRTEELSLIRNIYIPELIFRLHGALVDSGAYVTSNLRRALDLAVLVADESFKNYLEFLPTQNSKNHKMKDYLREIRLVTLMILKRSGTHPLKPIEKDK</sequence>
<evidence type="ECO:0000256" key="7">
    <source>
        <dbReference type="RuleBase" id="RU365072"/>
    </source>
</evidence>
<comment type="function">
    <text evidence="7">Functions as a component of the nuclear pore complex (NPC).</text>
</comment>
<evidence type="ECO:0000256" key="4">
    <source>
        <dbReference type="ARBA" id="ARBA00023010"/>
    </source>
</evidence>
<comment type="caution">
    <text evidence="9">The sequence shown here is derived from an EMBL/GenBank/DDBJ whole genome shotgun (WGS) entry which is preliminary data.</text>
</comment>
<proteinExistence type="inferred from homology"/>
<keyword evidence="5 7" id="KW-0906">Nuclear pore complex</keyword>
<dbReference type="GO" id="GO:0006406">
    <property type="term" value="P:mRNA export from nucleus"/>
    <property type="evidence" value="ECO:0007669"/>
    <property type="project" value="TreeGrafter"/>
</dbReference>
<gene>
    <name evidence="9" type="ORF">O181_059268</name>
</gene>
<keyword evidence="6 7" id="KW-0539">Nucleus</keyword>
<evidence type="ECO:0000256" key="3">
    <source>
        <dbReference type="ARBA" id="ARBA00022927"/>
    </source>
</evidence>
<dbReference type="Pfam" id="PF04121">
    <property type="entry name" value="Nup84_Nup100"/>
    <property type="match status" value="2"/>
</dbReference>
<dbReference type="PANTHER" id="PTHR13003:SF2">
    <property type="entry name" value="NUCLEAR PORE COMPLEX PROTEIN NUP107"/>
    <property type="match status" value="1"/>
</dbReference>
<dbReference type="OrthoDB" id="3098at2759"/>
<protein>
    <recommendedName>
        <fullName evidence="7">Nuclear pore complex protein</fullName>
    </recommendedName>
</protein>
<feature type="compositionally biased region" description="Polar residues" evidence="8">
    <location>
        <begin position="418"/>
        <end position="442"/>
    </location>
</feature>